<dbReference type="PIRSF" id="PIRSF002741">
    <property type="entry name" value="MppA"/>
    <property type="match status" value="1"/>
</dbReference>
<dbReference type="InterPro" id="IPR000914">
    <property type="entry name" value="SBP_5_dom"/>
</dbReference>
<dbReference type="InterPro" id="IPR039424">
    <property type="entry name" value="SBP_5"/>
</dbReference>
<dbReference type="GO" id="GO:0015833">
    <property type="term" value="P:peptide transport"/>
    <property type="evidence" value="ECO:0007669"/>
    <property type="project" value="TreeGrafter"/>
</dbReference>
<dbReference type="Proteomes" id="UP000199759">
    <property type="component" value="Unassembled WGS sequence"/>
</dbReference>
<dbReference type="OrthoDB" id="9803988at2"/>
<reference evidence="6 7" key="1">
    <citation type="submission" date="2016-10" db="EMBL/GenBank/DDBJ databases">
        <authorList>
            <person name="de Groot N.N."/>
        </authorList>
    </citation>
    <scope>NUCLEOTIDE SEQUENCE [LARGE SCALE GENOMIC DNA]</scope>
    <source>
        <strain evidence="6 7">DSM 16077</strain>
    </source>
</reference>
<comment type="similarity">
    <text evidence="2">Belongs to the bacterial solute-binding protein 5 family.</text>
</comment>
<keyword evidence="4" id="KW-0732">Signal</keyword>
<evidence type="ECO:0000313" key="6">
    <source>
        <dbReference type="EMBL" id="SDM25245.1"/>
    </source>
</evidence>
<dbReference type="PANTHER" id="PTHR30290">
    <property type="entry name" value="PERIPLASMIC BINDING COMPONENT OF ABC TRANSPORTER"/>
    <property type="match status" value="1"/>
</dbReference>
<proteinExistence type="inferred from homology"/>
<keyword evidence="3" id="KW-0813">Transport</keyword>
<evidence type="ECO:0000313" key="7">
    <source>
        <dbReference type="Proteomes" id="UP000199759"/>
    </source>
</evidence>
<dbReference type="InterPro" id="IPR030678">
    <property type="entry name" value="Peptide/Ni-bd"/>
</dbReference>
<dbReference type="Pfam" id="PF00496">
    <property type="entry name" value="SBP_bac_5"/>
    <property type="match status" value="1"/>
</dbReference>
<dbReference type="GO" id="GO:0043190">
    <property type="term" value="C:ATP-binding cassette (ABC) transporter complex"/>
    <property type="evidence" value="ECO:0007669"/>
    <property type="project" value="InterPro"/>
</dbReference>
<dbReference type="GO" id="GO:0030288">
    <property type="term" value="C:outer membrane-bounded periplasmic space"/>
    <property type="evidence" value="ECO:0007669"/>
    <property type="project" value="UniProtKB-ARBA"/>
</dbReference>
<name>A0A1G9RRW7_9PROT</name>
<dbReference type="STRING" id="144026.SAMN04488568_107107"/>
<sequence length="568" mass="62109">MGAAGGVSARCARRPSTILRQSYGWSPSPVNREGKCGHQEYAPTGVRTQSCRFPRPVKSPHSASMFSRRALIAASAATGLAACARTDTPADMLRVAIETLPDSLDPALGEFASAALVYKQIHAGLTDYAPDGSVAPGIATRWRVAPDGLSWVFALREDARWSDSHPLTADDVVWSARRLVDPQQSFANLGDFFAVANARAVLAGEMPPEAMGFTALDDHTIEVRLDTPLGLLPTLMREFYPFPRHAIDAHGRDWIRPENIVTAGAYTVTAASQMSLDLAKNPHYAGAAGVAIERIRIDAVRDAGTRTRMFRAGEYDLAEKPPGNQIGYWRERLGERFRSFDAPILRYLKVNHARPGLAPPATRQALSAAIDRDFIAANFFDNTASITHRIIPPTDGMMAPVDQRPTTDPALPGRVEIRTVPGVSEQIAIAIADDWRRIGVEAVLLVSYPTDLYQAVDSGDFDIAVASFNRGLKADPFFMLDPFGPGGFAANFNWDSPDFAAAMEMARRESDPVVRAIAYREAERILLADQAVIPLLHERAHWLVSDGITGTRPDIQPMLWRDLEIAHL</sequence>
<evidence type="ECO:0000259" key="5">
    <source>
        <dbReference type="Pfam" id="PF00496"/>
    </source>
</evidence>
<keyword evidence="7" id="KW-1185">Reference proteome</keyword>
<protein>
    <submittedName>
        <fullName evidence="6">Oligopeptide transport system substrate-binding protein</fullName>
    </submittedName>
</protein>
<accession>A0A1G9RRW7</accession>
<dbReference type="SUPFAM" id="SSF53850">
    <property type="entry name" value="Periplasmic binding protein-like II"/>
    <property type="match status" value="1"/>
</dbReference>
<dbReference type="Gene3D" id="3.90.76.10">
    <property type="entry name" value="Dipeptide-binding Protein, Domain 1"/>
    <property type="match status" value="1"/>
</dbReference>
<dbReference type="Gene3D" id="3.40.190.10">
    <property type="entry name" value="Periplasmic binding protein-like II"/>
    <property type="match status" value="1"/>
</dbReference>
<gene>
    <name evidence="6" type="ORF">SAMN04488568_107107</name>
</gene>
<evidence type="ECO:0000256" key="3">
    <source>
        <dbReference type="ARBA" id="ARBA00022448"/>
    </source>
</evidence>
<comment type="subcellular location">
    <subcellularLocation>
        <location evidence="1">Periplasm</location>
    </subcellularLocation>
</comment>
<evidence type="ECO:0000256" key="2">
    <source>
        <dbReference type="ARBA" id="ARBA00005695"/>
    </source>
</evidence>
<organism evidence="6 7">
    <name type="scientific">Maricaulis salignorans</name>
    <dbReference type="NCBI Taxonomy" id="144026"/>
    <lineage>
        <taxon>Bacteria</taxon>
        <taxon>Pseudomonadati</taxon>
        <taxon>Pseudomonadota</taxon>
        <taxon>Alphaproteobacteria</taxon>
        <taxon>Maricaulales</taxon>
        <taxon>Maricaulaceae</taxon>
        <taxon>Maricaulis</taxon>
    </lineage>
</organism>
<dbReference type="EMBL" id="FNHG01000007">
    <property type="protein sequence ID" value="SDM25245.1"/>
    <property type="molecule type" value="Genomic_DNA"/>
</dbReference>
<dbReference type="GO" id="GO:1904680">
    <property type="term" value="F:peptide transmembrane transporter activity"/>
    <property type="evidence" value="ECO:0007669"/>
    <property type="project" value="TreeGrafter"/>
</dbReference>
<evidence type="ECO:0000256" key="1">
    <source>
        <dbReference type="ARBA" id="ARBA00004418"/>
    </source>
</evidence>
<dbReference type="PANTHER" id="PTHR30290:SF10">
    <property type="entry name" value="PERIPLASMIC OLIGOPEPTIDE-BINDING PROTEIN-RELATED"/>
    <property type="match status" value="1"/>
</dbReference>
<feature type="domain" description="Solute-binding protein family 5" evidence="5">
    <location>
        <begin position="134"/>
        <end position="483"/>
    </location>
</feature>
<dbReference type="AlphaFoldDB" id="A0A1G9RRW7"/>
<evidence type="ECO:0000256" key="4">
    <source>
        <dbReference type="ARBA" id="ARBA00022729"/>
    </source>
</evidence>
<dbReference type="CDD" id="cd08504">
    <property type="entry name" value="PBP2_OppA"/>
    <property type="match status" value="1"/>
</dbReference>
<dbReference type="Gene3D" id="3.10.105.10">
    <property type="entry name" value="Dipeptide-binding Protein, Domain 3"/>
    <property type="match status" value="1"/>
</dbReference>